<dbReference type="EMBL" id="CP036349">
    <property type="protein sequence ID" value="QDV72903.1"/>
    <property type="molecule type" value="Genomic_DNA"/>
</dbReference>
<dbReference type="InterPro" id="IPR057326">
    <property type="entry name" value="KR_dom"/>
</dbReference>
<dbReference type="PANTHER" id="PTHR44196">
    <property type="entry name" value="DEHYDROGENASE/REDUCTASE SDR FAMILY MEMBER 7B"/>
    <property type="match status" value="1"/>
</dbReference>
<dbReference type="PANTHER" id="PTHR44196:SF1">
    <property type="entry name" value="DEHYDROGENASE_REDUCTASE SDR FAMILY MEMBER 7B"/>
    <property type="match status" value="1"/>
</dbReference>
<organism evidence="5 6">
    <name type="scientific">Botrimarina mediterranea</name>
    <dbReference type="NCBI Taxonomy" id="2528022"/>
    <lineage>
        <taxon>Bacteria</taxon>
        <taxon>Pseudomonadati</taxon>
        <taxon>Planctomycetota</taxon>
        <taxon>Planctomycetia</taxon>
        <taxon>Pirellulales</taxon>
        <taxon>Lacipirellulaceae</taxon>
        <taxon>Botrimarina</taxon>
    </lineage>
</organism>
<dbReference type="Pfam" id="PF00106">
    <property type="entry name" value="adh_short"/>
    <property type="match status" value="1"/>
</dbReference>
<keyword evidence="6" id="KW-1185">Reference proteome</keyword>
<dbReference type="SUPFAM" id="SSF51735">
    <property type="entry name" value="NAD(P)-binding Rossmann-fold domains"/>
    <property type="match status" value="1"/>
</dbReference>
<proteinExistence type="inferred from homology"/>
<feature type="domain" description="Ketoreductase" evidence="4">
    <location>
        <begin position="7"/>
        <end position="208"/>
    </location>
</feature>
<dbReference type="EC" id="1.-.-.-" evidence="5"/>
<dbReference type="Gene3D" id="3.40.50.720">
    <property type="entry name" value="NAD(P)-binding Rossmann-like Domain"/>
    <property type="match status" value="1"/>
</dbReference>
<evidence type="ECO:0000259" key="4">
    <source>
        <dbReference type="SMART" id="SM00822"/>
    </source>
</evidence>
<dbReference type="InterPro" id="IPR036291">
    <property type="entry name" value="NAD(P)-bd_dom_sf"/>
</dbReference>
<evidence type="ECO:0000256" key="1">
    <source>
        <dbReference type="ARBA" id="ARBA00006484"/>
    </source>
</evidence>
<dbReference type="InterPro" id="IPR020904">
    <property type="entry name" value="Sc_DH/Rdtase_CS"/>
</dbReference>
<sequence>MSKLQGQRAIVTGASGGVGRALAVRLAKAGVSSVLVARREEPLFESVRLVEAAGGRAIPIVGDVTSVETRARALDAARDQLGGLDIVINNAGVGAHGRFHESNPESLRAIFELNVFAAADLTREAIPLLRQSPAACVANVGSVLAWRGVPQTAEYCASKFALRGLSESIRPELRKLGVHVLHASPSTIATDFRDNLVERRNELAWSGRRGVAPEKVADRIVQGIERRQNEVAILWEDWWIVRGARFVPWLFDWALRRHG</sequence>
<evidence type="ECO:0000256" key="2">
    <source>
        <dbReference type="ARBA" id="ARBA00023002"/>
    </source>
</evidence>
<dbReference type="RefSeq" id="WP_145108973.1">
    <property type="nucleotide sequence ID" value="NZ_CP036349.1"/>
</dbReference>
<accession>A0A518K525</accession>
<dbReference type="GO" id="GO:0016491">
    <property type="term" value="F:oxidoreductase activity"/>
    <property type="evidence" value="ECO:0007669"/>
    <property type="project" value="UniProtKB-KW"/>
</dbReference>
<protein>
    <submittedName>
        <fullName evidence="5">General stress protein 39</fullName>
        <ecNumber evidence="5">1.-.-.-</ecNumber>
    </submittedName>
</protein>
<evidence type="ECO:0000313" key="5">
    <source>
        <dbReference type="EMBL" id="QDV72903.1"/>
    </source>
</evidence>
<evidence type="ECO:0000313" key="6">
    <source>
        <dbReference type="Proteomes" id="UP000316426"/>
    </source>
</evidence>
<name>A0A518K525_9BACT</name>
<dbReference type="AlphaFoldDB" id="A0A518K525"/>
<dbReference type="PROSITE" id="PS00061">
    <property type="entry name" value="ADH_SHORT"/>
    <property type="match status" value="1"/>
</dbReference>
<reference evidence="5 6" key="1">
    <citation type="submission" date="2019-02" db="EMBL/GenBank/DDBJ databases">
        <title>Deep-cultivation of Planctomycetes and their phenomic and genomic characterization uncovers novel biology.</title>
        <authorList>
            <person name="Wiegand S."/>
            <person name="Jogler M."/>
            <person name="Boedeker C."/>
            <person name="Pinto D."/>
            <person name="Vollmers J."/>
            <person name="Rivas-Marin E."/>
            <person name="Kohn T."/>
            <person name="Peeters S.H."/>
            <person name="Heuer A."/>
            <person name="Rast P."/>
            <person name="Oberbeckmann S."/>
            <person name="Bunk B."/>
            <person name="Jeske O."/>
            <person name="Meyerdierks A."/>
            <person name="Storesund J.E."/>
            <person name="Kallscheuer N."/>
            <person name="Luecker S."/>
            <person name="Lage O.M."/>
            <person name="Pohl T."/>
            <person name="Merkel B.J."/>
            <person name="Hornburger P."/>
            <person name="Mueller R.-W."/>
            <person name="Bruemmer F."/>
            <person name="Labrenz M."/>
            <person name="Spormann A.M."/>
            <person name="Op den Camp H."/>
            <person name="Overmann J."/>
            <person name="Amann R."/>
            <person name="Jetten M.S.M."/>
            <person name="Mascher T."/>
            <person name="Medema M.H."/>
            <person name="Devos D.P."/>
            <person name="Kaster A.-K."/>
            <person name="Ovreas L."/>
            <person name="Rohde M."/>
            <person name="Galperin M.Y."/>
            <person name="Jogler C."/>
        </authorList>
    </citation>
    <scope>NUCLEOTIDE SEQUENCE [LARGE SCALE GENOMIC DNA]</scope>
    <source>
        <strain evidence="5 6">Spa11</strain>
    </source>
</reference>
<dbReference type="SMART" id="SM00822">
    <property type="entry name" value="PKS_KR"/>
    <property type="match status" value="1"/>
</dbReference>
<keyword evidence="2 5" id="KW-0560">Oxidoreductase</keyword>
<evidence type="ECO:0000256" key="3">
    <source>
        <dbReference type="RuleBase" id="RU000363"/>
    </source>
</evidence>
<dbReference type="Proteomes" id="UP000316426">
    <property type="component" value="Chromosome"/>
</dbReference>
<dbReference type="GO" id="GO:0016020">
    <property type="term" value="C:membrane"/>
    <property type="evidence" value="ECO:0007669"/>
    <property type="project" value="TreeGrafter"/>
</dbReference>
<dbReference type="InterPro" id="IPR002347">
    <property type="entry name" value="SDR_fam"/>
</dbReference>
<dbReference type="KEGG" id="bmei:Spa11_10870"/>
<gene>
    <name evidence="5" type="primary">ydaD</name>
    <name evidence="5" type="ORF">Spa11_10870</name>
</gene>
<dbReference type="PRINTS" id="PR00080">
    <property type="entry name" value="SDRFAMILY"/>
</dbReference>
<comment type="similarity">
    <text evidence="1 3">Belongs to the short-chain dehydrogenases/reductases (SDR) family.</text>
</comment>
<dbReference type="PRINTS" id="PR00081">
    <property type="entry name" value="GDHRDH"/>
</dbReference>